<accession>A0AAN6WX02</accession>
<keyword evidence="6" id="KW-0963">Cytoplasm</keyword>
<dbReference type="GO" id="GO:0005737">
    <property type="term" value="C:cytoplasm"/>
    <property type="evidence" value="ECO:0007669"/>
    <property type="project" value="UniProtKB-SubCell"/>
</dbReference>
<dbReference type="Gene3D" id="1.25.40.570">
    <property type="match status" value="1"/>
</dbReference>
<comment type="subunit">
    <text evidence="4">Component of the COP9 signalosome (CSN) complex.</text>
</comment>
<dbReference type="Proteomes" id="UP001302126">
    <property type="component" value="Unassembled WGS sequence"/>
</dbReference>
<evidence type="ECO:0000256" key="5">
    <source>
        <dbReference type="ARBA" id="ARBA00014879"/>
    </source>
</evidence>
<evidence type="ECO:0000256" key="3">
    <source>
        <dbReference type="ARBA" id="ARBA00009318"/>
    </source>
</evidence>
<evidence type="ECO:0000256" key="2">
    <source>
        <dbReference type="ARBA" id="ARBA00004496"/>
    </source>
</evidence>
<keyword evidence="8" id="KW-0539">Nucleus</keyword>
<dbReference type="SUPFAM" id="SSF46785">
    <property type="entry name" value="Winged helix' DNA-binding domain"/>
    <property type="match status" value="1"/>
</dbReference>
<comment type="caution">
    <text evidence="11">The sequence shown here is derived from an EMBL/GenBank/DDBJ whole genome shotgun (WGS) entry which is preliminary data.</text>
</comment>
<evidence type="ECO:0000256" key="1">
    <source>
        <dbReference type="ARBA" id="ARBA00004123"/>
    </source>
</evidence>
<dbReference type="PROSITE" id="PS50250">
    <property type="entry name" value="PCI"/>
    <property type="match status" value="1"/>
</dbReference>
<comment type="similarity">
    <text evidence="3">Belongs to the CSN2 family.</text>
</comment>
<dbReference type="GO" id="GO:0008180">
    <property type="term" value="C:COP9 signalosome"/>
    <property type="evidence" value="ECO:0007669"/>
    <property type="project" value="UniProtKB-KW"/>
</dbReference>
<reference evidence="11" key="1">
    <citation type="journal article" date="2023" name="Mol. Phylogenet. Evol.">
        <title>Genome-scale phylogeny and comparative genomics of the fungal order Sordariales.</title>
        <authorList>
            <person name="Hensen N."/>
            <person name="Bonometti L."/>
            <person name="Westerberg I."/>
            <person name="Brannstrom I.O."/>
            <person name="Guillou S."/>
            <person name="Cros-Aarteil S."/>
            <person name="Calhoun S."/>
            <person name="Haridas S."/>
            <person name="Kuo A."/>
            <person name="Mondo S."/>
            <person name="Pangilinan J."/>
            <person name="Riley R."/>
            <person name="LaButti K."/>
            <person name="Andreopoulos B."/>
            <person name="Lipzen A."/>
            <person name="Chen C."/>
            <person name="Yan M."/>
            <person name="Daum C."/>
            <person name="Ng V."/>
            <person name="Clum A."/>
            <person name="Steindorff A."/>
            <person name="Ohm R.A."/>
            <person name="Martin F."/>
            <person name="Silar P."/>
            <person name="Natvig D.O."/>
            <person name="Lalanne C."/>
            <person name="Gautier V."/>
            <person name="Ament-Velasquez S.L."/>
            <person name="Kruys A."/>
            <person name="Hutchinson M.I."/>
            <person name="Powell A.J."/>
            <person name="Barry K."/>
            <person name="Miller A.N."/>
            <person name="Grigoriev I.V."/>
            <person name="Debuchy R."/>
            <person name="Gladieux P."/>
            <person name="Hiltunen Thoren M."/>
            <person name="Johannesson H."/>
        </authorList>
    </citation>
    <scope>NUCLEOTIDE SEQUENCE</scope>
    <source>
        <strain evidence="11">PSN309</strain>
    </source>
</reference>
<organism evidence="11 12">
    <name type="scientific">Podospora australis</name>
    <dbReference type="NCBI Taxonomy" id="1536484"/>
    <lineage>
        <taxon>Eukaryota</taxon>
        <taxon>Fungi</taxon>
        <taxon>Dikarya</taxon>
        <taxon>Ascomycota</taxon>
        <taxon>Pezizomycotina</taxon>
        <taxon>Sordariomycetes</taxon>
        <taxon>Sordariomycetidae</taxon>
        <taxon>Sordariales</taxon>
        <taxon>Podosporaceae</taxon>
        <taxon>Podospora</taxon>
    </lineage>
</organism>
<evidence type="ECO:0000256" key="9">
    <source>
        <dbReference type="SAM" id="MobiDB-lite"/>
    </source>
</evidence>
<evidence type="ECO:0000313" key="12">
    <source>
        <dbReference type="Proteomes" id="UP001302126"/>
    </source>
</evidence>
<sequence length="484" mass="55582">MSDDDFMQASDEDYDFEYEDDDDADNGDIDIENKYYNAKQCKSSDPDEALAEFLGIPALEPEKGEWGFKGIKQAIKLEYKLGRYDEAIGHYKELLTYVKSAVTRNYSEKSIDNMLNFVEKGADSPAAKECIEKFYFLTLECFQTTNNERLWLKTNIKLARLLLDRNDYHAMSRKIKELHRACKRPDGTDDPSKGTYSLEIYALEIQMYSATRNNNQLKMLYQKALKVRSAVSHPKIQGIIRECGGKMHMSEENWKDAQIDFFEAFRNYDEAGDLRRIQVLKYLLLTTMLMKSDINPFDSQETKPYKSDPRIAAMTNLVDAYQRDDIYRYEDVLKGNTDLLADPFIAENIDEVTRNMRTKGVLKLIAAYTRMRLAWIAERLRISVPEVQDIVSFLIVDGRVQGRIDEHNGTIEIESFGDVERIKAIATLSSAVTNLYTSVFKDAEGFRRSGAEYSSRLESSDSFTRASLGAGKRRRGNLRGVTLH</sequence>
<proteinExistence type="inferred from homology"/>
<dbReference type="SMART" id="SM00753">
    <property type="entry name" value="PAM"/>
    <property type="match status" value="1"/>
</dbReference>
<feature type="region of interest" description="Disordered" evidence="9">
    <location>
        <begin position="1"/>
        <end position="29"/>
    </location>
</feature>
<dbReference type="PANTHER" id="PTHR10678">
    <property type="entry name" value="26S PROTEASOME NON-ATPASE REGULATORY SUBUNIT 11/COP9 SIGNALOSOME COMPLEX SUBUNIT 2"/>
    <property type="match status" value="1"/>
</dbReference>
<keyword evidence="12" id="KW-1185">Reference proteome</keyword>
<evidence type="ECO:0000256" key="7">
    <source>
        <dbReference type="ARBA" id="ARBA00022790"/>
    </source>
</evidence>
<evidence type="ECO:0000313" key="11">
    <source>
        <dbReference type="EMBL" id="KAK4189799.1"/>
    </source>
</evidence>
<dbReference type="EMBL" id="MU864372">
    <property type="protein sequence ID" value="KAK4189799.1"/>
    <property type="molecule type" value="Genomic_DNA"/>
</dbReference>
<dbReference type="InterPro" id="IPR036390">
    <property type="entry name" value="WH_DNA-bd_sf"/>
</dbReference>
<evidence type="ECO:0000256" key="8">
    <source>
        <dbReference type="ARBA" id="ARBA00023242"/>
    </source>
</evidence>
<dbReference type="SMART" id="SM00088">
    <property type="entry name" value="PINT"/>
    <property type="match status" value="1"/>
</dbReference>
<dbReference type="InterPro" id="IPR050871">
    <property type="entry name" value="26S_Proteasome/COP9_Components"/>
</dbReference>
<evidence type="ECO:0000256" key="6">
    <source>
        <dbReference type="ARBA" id="ARBA00022490"/>
    </source>
</evidence>
<dbReference type="InterPro" id="IPR000717">
    <property type="entry name" value="PCI_dom"/>
</dbReference>
<keyword evidence="7" id="KW-0736">Signalosome</keyword>
<evidence type="ECO:0000259" key="10">
    <source>
        <dbReference type="PROSITE" id="PS50250"/>
    </source>
</evidence>
<gene>
    <name evidence="11" type="ORF">QBC35DRAFT_492434</name>
</gene>
<reference evidence="11" key="2">
    <citation type="submission" date="2023-05" db="EMBL/GenBank/DDBJ databases">
        <authorList>
            <consortium name="Lawrence Berkeley National Laboratory"/>
            <person name="Steindorff A."/>
            <person name="Hensen N."/>
            <person name="Bonometti L."/>
            <person name="Westerberg I."/>
            <person name="Brannstrom I.O."/>
            <person name="Guillou S."/>
            <person name="Cros-Aarteil S."/>
            <person name="Calhoun S."/>
            <person name="Haridas S."/>
            <person name="Kuo A."/>
            <person name="Mondo S."/>
            <person name="Pangilinan J."/>
            <person name="Riley R."/>
            <person name="Labutti K."/>
            <person name="Andreopoulos B."/>
            <person name="Lipzen A."/>
            <person name="Chen C."/>
            <person name="Yanf M."/>
            <person name="Daum C."/>
            <person name="Ng V."/>
            <person name="Clum A."/>
            <person name="Ohm R."/>
            <person name="Martin F."/>
            <person name="Silar P."/>
            <person name="Natvig D."/>
            <person name="Lalanne C."/>
            <person name="Gautier V."/>
            <person name="Ament-Velasquez S.L."/>
            <person name="Kruys A."/>
            <person name="Hutchinson M.I."/>
            <person name="Powell A.J."/>
            <person name="Barry K."/>
            <person name="Miller A.N."/>
            <person name="Grigoriev I.V."/>
            <person name="Debuchy R."/>
            <person name="Gladieux P."/>
            <person name="Thoren M.H."/>
            <person name="Johannesson H."/>
        </authorList>
    </citation>
    <scope>NUCLEOTIDE SEQUENCE</scope>
    <source>
        <strain evidence="11">PSN309</strain>
    </source>
</reference>
<name>A0AAN6WX02_9PEZI</name>
<protein>
    <recommendedName>
        <fullName evidence="5">COP9 signalosome complex subunit 2</fullName>
    </recommendedName>
</protein>
<dbReference type="FunFam" id="1.25.40.570:FF:000006">
    <property type="entry name" value="COP9 signalosome complex subunit 2"/>
    <property type="match status" value="1"/>
</dbReference>
<dbReference type="AlphaFoldDB" id="A0AAN6WX02"/>
<dbReference type="Pfam" id="PF01399">
    <property type="entry name" value="PCI"/>
    <property type="match status" value="1"/>
</dbReference>
<feature type="domain" description="PCI" evidence="10">
    <location>
        <begin position="250"/>
        <end position="418"/>
    </location>
</feature>
<comment type="subcellular location">
    <subcellularLocation>
        <location evidence="2">Cytoplasm</location>
    </subcellularLocation>
    <subcellularLocation>
        <location evidence="1">Nucleus</location>
    </subcellularLocation>
</comment>
<evidence type="ECO:0000256" key="4">
    <source>
        <dbReference type="ARBA" id="ARBA00011098"/>
    </source>
</evidence>